<keyword evidence="1" id="KW-0540">Nuclease</keyword>
<dbReference type="EMBL" id="JALNTZ010000004">
    <property type="protein sequence ID" value="KAJ3654165.1"/>
    <property type="molecule type" value="Genomic_DNA"/>
</dbReference>
<dbReference type="SUPFAM" id="SSF53098">
    <property type="entry name" value="Ribonuclease H-like"/>
    <property type="match status" value="1"/>
</dbReference>
<proteinExistence type="predicted"/>
<dbReference type="InterPro" id="IPR013520">
    <property type="entry name" value="Ribonucl_H"/>
</dbReference>
<dbReference type="AlphaFoldDB" id="A0AA38IDE5"/>
<keyword evidence="3" id="KW-0269">Exonuclease</keyword>
<evidence type="ECO:0000256" key="1">
    <source>
        <dbReference type="ARBA" id="ARBA00022722"/>
    </source>
</evidence>
<keyword evidence="6" id="KW-1185">Reference proteome</keyword>
<dbReference type="InterPro" id="IPR036397">
    <property type="entry name" value="RNaseH_sf"/>
</dbReference>
<evidence type="ECO:0000256" key="3">
    <source>
        <dbReference type="ARBA" id="ARBA00022839"/>
    </source>
</evidence>
<evidence type="ECO:0000256" key="2">
    <source>
        <dbReference type="ARBA" id="ARBA00022801"/>
    </source>
</evidence>
<dbReference type="InterPro" id="IPR047201">
    <property type="entry name" value="ERI-1_3'hExo-like"/>
</dbReference>
<reference evidence="5" key="1">
    <citation type="journal article" date="2023" name="G3 (Bethesda)">
        <title>Whole genome assemblies of Zophobas morio and Tenebrio molitor.</title>
        <authorList>
            <person name="Kaur S."/>
            <person name="Stinson S.A."/>
            <person name="diCenzo G.C."/>
        </authorList>
    </citation>
    <scope>NUCLEOTIDE SEQUENCE</scope>
    <source>
        <strain evidence="5">QUZm001</strain>
    </source>
</reference>
<name>A0AA38IDE5_9CUCU</name>
<gene>
    <name evidence="5" type="ORF">Zmor_013375</name>
</gene>
<organism evidence="5 6">
    <name type="scientific">Zophobas morio</name>
    <dbReference type="NCBI Taxonomy" id="2755281"/>
    <lineage>
        <taxon>Eukaryota</taxon>
        <taxon>Metazoa</taxon>
        <taxon>Ecdysozoa</taxon>
        <taxon>Arthropoda</taxon>
        <taxon>Hexapoda</taxon>
        <taxon>Insecta</taxon>
        <taxon>Pterygota</taxon>
        <taxon>Neoptera</taxon>
        <taxon>Endopterygota</taxon>
        <taxon>Coleoptera</taxon>
        <taxon>Polyphaga</taxon>
        <taxon>Cucujiformia</taxon>
        <taxon>Tenebrionidae</taxon>
        <taxon>Zophobas</taxon>
    </lineage>
</organism>
<dbReference type="InterPro" id="IPR051274">
    <property type="entry name" value="3-5_Exoribonuclease"/>
</dbReference>
<dbReference type="Gene3D" id="3.30.420.10">
    <property type="entry name" value="Ribonuclease H-like superfamily/Ribonuclease H"/>
    <property type="match status" value="1"/>
</dbReference>
<feature type="domain" description="Exonuclease" evidence="4">
    <location>
        <begin position="30"/>
        <end position="226"/>
    </location>
</feature>
<evidence type="ECO:0000313" key="6">
    <source>
        <dbReference type="Proteomes" id="UP001168821"/>
    </source>
</evidence>
<dbReference type="Proteomes" id="UP001168821">
    <property type="component" value="Unassembled WGS sequence"/>
</dbReference>
<dbReference type="CDD" id="cd06133">
    <property type="entry name" value="ERI-1_3'hExo_like"/>
    <property type="match status" value="1"/>
</dbReference>
<dbReference type="InterPro" id="IPR012337">
    <property type="entry name" value="RNaseH-like_sf"/>
</dbReference>
<dbReference type="PANTHER" id="PTHR23044:SF61">
    <property type="entry name" value="3'-5' EXORIBONUCLEASE 1-RELATED"/>
    <property type="match status" value="1"/>
</dbReference>
<dbReference type="SMART" id="SM00479">
    <property type="entry name" value="EXOIII"/>
    <property type="match status" value="1"/>
</dbReference>
<evidence type="ECO:0000259" key="4">
    <source>
        <dbReference type="SMART" id="SM00479"/>
    </source>
</evidence>
<keyword evidence="2" id="KW-0378">Hydrolase</keyword>
<protein>
    <recommendedName>
        <fullName evidence="4">Exonuclease domain-containing protein</fullName>
    </recommendedName>
</protein>
<dbReference type="Pfam" id="PF00929">
    <property type="entry name" value="RNase_T"/>
    <property type="match status" value="1"/>
</dbReference>
<accession>A0AA38IDE5</accession>
<dbReference type="GO" id="GO:0000175">
    <property type="term" value="F:3'-5'-RNA exonuclease activity"/>
    <property type="evidence" value="ECO:0007669"/>
    <property type="project" value="InterPro"/>
</dbReference>
<comment type="caution">
    <text evidence="5">The sequence shown here is derived from an EMBL/GenBank/DDBJ whole genome shotgun (WGS) entry which is preliminary data.</text>
</comment>
<dbReference type="PANTHER" id="PTHR23044">
    <property type="entry name" value="3'-5' EXONUCLEASE ERI1-RELATED"/>
    <property type="match status" value="1"/>
</dbReference>
<evidence type="ECO:0000313" key="5">
    <source>
        <dbReference type="EMBL" id="KAJ3654165.1"/>
    </source>
</evidence>
<dbReference type="GO" id="GO:0003676">
    <property type="term" value="F:nucleic acid binding"/>
    <property type="evidence" value="ECO:0007669"/>
    <property type="project" value="InterPro"/>
</dbReference>
<sequence>MTTRELARKIGALEVIRVSKTNSSKQPFDFLFVIDFEATCWESADRKTKCPEIIEFPAVLYDVKNGEIVDEFQEYVMPTENPKLSDFCTQLTGIQQNQVDTGVPLSTCLFLFMKWVNEKKKLYGMEFPNSDDKAEKTCAFATWSDWDLGICFKNECNRKRLTYAKIFRKWIDIRHLYKFYFKKPFNGLSGALSELGLTFEGKEHCGLHDARNTAKLVGRMIDNGAILQLTRC</sequence>